<sequence length="101" mass="11414">MAAVESYSRRDFAVEKWMNEGACRGLTTVFFPPAAERPQSRLRRESMAREVCMSCNVLDTCRTFARENHEYGFWGGESEEERHAAGFHLIAPIGVRSRAAG</sequence>
<keyword evidence="3" id="KW-0004">4Fe-4S</keyword>
<dbReference type="GO" id="GO:0046872">
    <property type="term" value="F:metal ion binding"/>
    <property type="evidence" value="ECO:0007669"/>
    <property type="project" value="UniProtKB-KW"/>
</dbReference>
<protein>
    <submittedName>
        <fullName evidence="13">Unannotated protein</fullName>
    </submittedName>
</protein>
<evidence type="ECO:0000256" key="9">
    <source>
        <dbReference type="ARBA" id="ARBA00023125"/>
    </source>
</evidence>
<dbReference type="GO" id="GO:0051539">
    <property type="term" value="F:4 iron, 4 sulfur cluster binding"/>
    <property type="evidence" value="ECO:0007669"/>
    <property type="project" value="UniProtKB-KW"/>
</dbReference>
<dbReference type="AlphaFoldDB" id="A0A6J7UPX9"/>
<evidence type="ECO:0000256" key="6">
    <source>
        <dbReference type="ARBA" id="ARBA00023004"/>
    </source>
</evidence>
<keyword evidence="6" id="KW-0408">Iron</keyword>
<name>A0A6J7UPX9_9ZZZZ</name>
<evidence type="ECO:0000256" key="1">
    <source>
        <dbReference type="ARBA" id="ARBA00001966"/>
    </source>
</evidence>
<evidence type="ECO:0000256" key="8">
    <source>
        <dbReference type="ARBA" id="ARBA00023015"/>
    </source>
</evidence>
<evidence type="ECO:0000256" key="4">
    <source>
        <dbReference type="ARBA" id="ARBA00022490"/>
    </source>
</evidence>
<dbReference type="PANTHER" id="PTHR38839">
    <property type="entry name" value="TRANSCRIPTIONAL REGULATOR WHID-RELATED"/>
    <property type="match status" value="1"/>
</dbReference>
<dbReference type="GO" id="GO:0003677">
    <property type="term" value="F:DNA binding"/>
    <property type="evidence" value="ECO:0007669"/>
    <property type="project" value="UniProtKB-KW"/>
</dbReference>
<keyword evidence="11" id="KW-0804">Transcription</keyword>
<dbReference type="PANTHER" id="PTHR38839:SF5">
    <property type="entry name" value="TRANSCRIPTIONAL REGULATOR WHID"/>
    <property type="match status" value="1"/>
</dbReference>
<evidence type="ECO:0000256" key="2">
    <source>
        <dbReference type="ARBA" id="ARBA00006597"/>
    </source>
</evidence>
<evidence type="ECO:0000256" key="3">
    <source>
        <dbReference type="ARBA" id="ARBA00022485"/>
    </source>
</evidence>
<dbReference type="PROSITE" id="PS51674">
    <property type="entry name" value="4FE4S_WBL"/>
    <property type="match status" value="1"/>
</dbReference>
<dbReference type="GO" id="GO:0045892">
    <property type="term" value="P:negative regulation of DNA-templated transcription"/>
    <property type="evidence" value="ECO:0007669"/>
    <property type="project" value="TreeGrafter"/>
</dbReference>
<dbReference type="GO" id="GO:0047134">
    <property type="term" value="F:protein-disulfide reductase [NAD(P)H] activity"/>
    <property type="evidence" value="ECO:0007669"/>
    <property type="project" value="TreeGrafter"/>
</dbReference>
<evidence type="ECO:0000256" key="5">
    <source>
        <dbReference type="ARBA" id="ARBA00022723"/>
    </source>
</evidence>
<evidence type="ECO:0000256" key="10">
    <source>
        <dbReference type="ARBA" id="ARBA00023157"/>
    </source>
</evidence>
<evidence type="ECO:0000313" key="13">
    <source>
        <dbReference type="EMBL" id="CAB5066946.1"/>
    </source>
</evidence>
<keyword evidence="7" id="KW-0411">Iron-sulfur</keyword>
<dbReference type="InterPro" id="IPR003482">
    <property type="entry name" value="Whib"/>
</dbReference>
<keyword evidence="4" id="KW-0963">Cytoplasm</keyword>
<evidence type="ECO:0000259" key="12">
    <source>
        <dbReference type="PROSITE" id="PS51674"/>
    </source>
</evidence>
<keyword evidence="5" id="KW-0479">Metal-binding</keyword>
<accession>A0A6J7UPX9</accession>
<comment type="cofactor">
    <cofactor evidence="1">
        <name>[4Fe-4S] cluster</name>
        <dbReference type="ChEBI" id="CHEBI:49883"/>
    </cofactor>
</comment>
<reference evidence="13" key="1">
    <citation type="submission" date="2020-05" db="EMBL/GenBank/DDBJ databases">
        <authorList>
            <person name="Chiriac C."/>
            <person name="Salcher M."/>
            <person name="Ghai R."/>
            <person name="Kavagutti S V."/>
        </authorList>
    </citation>
    <scope>NUCLEOTIDE SEQUENCE</scope>
</reference>
<dbReference type="GO" id="GO:0045454">
    <property type="term" value="P:cell redox homeostasis"/>
    <property type="evidence" value="ECO:0007669"/>
    <property type="project" value="TreeGrafter"/>
</dbReference>
<proteinExistence type="inferred from homology"/>
<organism evidence="13">
    <name type="scientific">freshwater metagenome</name>
    <dbReference type="NCBI Taxonomy" id="449393"/>
    <lineage>
        <taxon>unclassified sequences</taxon>
        <taxon>metagenomes</taxon>
        <taxon>ecological metagenomes</taxon>
    </lineage>
</organism>
<keyword evidence="9" id="KW-0238">DNA-binding</keyword>
<keyword evidence="10" id="KW-1015">Disulfide bond</keyword>
<dbReference type="Pfam" id="PF02467">
    <property type="entry name" value="Whib"/>
    <property type="match status" value="1"/>
</dbReference>
<feature type="domain" description="4Fe-4S Wbl-type" evidence="12">
    <location>
        <begin position="22"/>
        <end position="84"/>
    </location>
</feature>
<evidence type="ECO:0000256" key="7">
    <source>
        <dbReference type="ARBA" id="ARBA00023014"/>
    </source>
</evidence>
<dbReference type="EMBL" id="CAFBQU010000043">
    <property type="protein sequence ID" value="CAB5066946.1"/>
    <property type="molecule type" value="Genomic_DNA"/>
</dbReference>
<gene>
    <name evidence="13" type="ORF">UFOPK4347_01336</name>
</gene>
<comment type="similarity">
    <text evidence="2">Belongs to the WhiB family.</text>
</comment>
<evidence type="ECO:0000256" key="11">
    <source>
        <dbReference type="ARBA" id="ARBA00023163"/>
    </source>
</evidence>
<keyword evidence="8" id="KW-0805">Transcription regulation</keyword>
<dbReference type="InterPro" id="IPR034768">
    <property type="entry name" value="4FE4S_WBL"/>
</dbReference>